<reference evidence="3 4" key="1">
    <citation type="submission" date="2022-02" db="EMBL/GenBank/DDBJ databases">
        <title>Description of Brenneria tiliae sp. nov. isolated from symptomatic Tilia x moltkei and Tilia x europaea trees in the UK.</title>
        <authorList>
            <person name="Kile H."/>
        </authorList>
    </citation>
    <scope>NUCLEOTIDE SEQUENCE [LARGE SCALE GENOMIC DNA]</scope>
    <source>
        <strain evidence="3 4">MC1SB4.1</strain>
    </source>
</reference>
<feature type="transmembrane region" description="Helical" evidence="2">
    <location>
        <begin position="32"/>
        <end position="54"/>
    </location>
</feature>
<sequence length="235" mass="25564">MRNYNLLWVLWAAWALLVMVWLADIYLDLPALFYAQALAVVLGIGIPALTALYYKAKRNNLMFSFDKNKKTAEKSPEMSEINNPAALINSVSPVRVKKDTFISQDAQITGKVEAGGNITVEGHIEGEVLCENTIKVEHIGKVKGEMKSQQIVINGDVEGRIYAGTVAILAQGKMTGEIFSDELSIEKGGVFIGQSNPLTPETPGQEQIGYAQKPQDTAEREHIAALADGYPLTGG</sequence>
<dbReference type="RefSeq" id="WP_249244454.1">
    <property type="nucleotide sequence ID" value="NZ_JAKPBZ010000109.1"/>
</dbReference>
<evidence type="ECO:0000313" key="3">
    <source>
        <dbReference type="EMBL" id="MCL2892864.1"/>
    </source>
</evidence>
<dbReference type="PANTHER" id="PTHR35024:SF4">
    <property type="entry name" value="POLYMER-FORMING CYTOSKELETAL PROTEIN"/>
    <property type="match status" value="1"/>
</dbReference>
<dbReference type="PANTHER" id="PTHR35024">
    <property type="entry name" value="HYPOTHETICAL CYTOSOLIC PROTEIN"/>
    <property type="match status" value="1"/>
</dbReference>
<comment type="similarity">
    <text evidence="1">Belongs to the bactofilin family.</text>
</comment>
<evidence type="ECO:0000313" key="4">
    <source>
        <dbReference type="Proteomes" id="UP001203069"/>
    </source>
</evidence>
<evidence type="ECO:0000256" key="1">
    <source>
        <dbReference type="ARBA" id="ARBA00044755"/>
    </source>
</evidence>
<organism evidence="3 4">
    <name type="scientific">Brenneria tiliae</name>
    <dbReference type="NCBI Taxonomy" id="2914984"/>
    <lineage>
        <taxon>Bacteria</taxon>
        <taxon>Pseudomonadati</taxon>
        <taxon>Pseudomonadota</taxon>
        <taxon>Gammaproteobacteria</taxon>
        <taxon>Enterobacterales</taxon>
        <taxon>Pectobacteriaceae</taxon>
        <taxon>Brenneria</taxon>
    </lineage>
</organism>
<dbReference type="Pfam" id="PF04519">
    <property type="entry name" value="Bactofilin"/>
    <property type="match status" value="1"/>
</dbReference>
<protein>
    <submittedName>
        <fullName evidence="3">Polymer-forming cytoskeletal protein</fullName>
    </submittedName>
</protein>
<proteinExistence type="inferred from homology"/>
<keyword evidence="2" id="KW-0812">Transmembrane</keyword>
<dbReference type="InterPro" id="IPR007607">
    <property type="entry name" value="BacA/B"/>
</dbReference>
<name>A0ABT0MUI4_9GAMM</name>
<accession>A0ABT0MUI4</accession>
<dbReference type="EMBL" id="JAKPBZ010000109">
    <property type="protein sequence ID" value="MCL2892864.1"/>
    <property type="molecule type" value="Genomic_DNA"/>
</dbReference>
<gene>
    <name evidence="3" type="ORF">MFP26_09195</name>
</gene>
<evidence type="ECO:0000256" key="2">
    <source>
        <dbReference type="SAM" id="Phobius"/>
    </source>
</evidence>
<comment type="caution">
    <text evidence="3">The sequence shown here is derived from an EMBL/GenBank/DDBJ whole genome shotgun (WGS) entry which is preliminary data.</text>
</comment>
<keyword evidence="2" id="KW-1133">Transmembrane helix</keyword>
<keyword evidence="2" id="KW-0472">Membrane</keyword>
<dbReference type="Proteomes" id="UP001203069">
    <property type="component" value="Unassembled WGS sequence"/>
</dbReference>
<keyword evidence="4" id="KW-1185">Reference proteome</keyword>